<dbReference type="Gene3D" id="2.40.30.130">
    <property type="match status" value="1"/>
</dbReference>
<dbReference type="SUPFAM" id="SSF101353">
    <property type="entry name" value="Putative anticodon-binding domain of alanyl-tRNA synthetase (AlaRS)"/>
    <property type="match status" value="1"/>
</dbReference>
<dbReference type="Gene3D" id="6.10.250.550">
    <property type="match status" value="1"/>
</dbReference>
<dbReference type="PANTHER" id="PTHR11777:SF9">
    <property type="entry name" value="ALANINE--TRNA LIGASE, CYTOPLASMIC"/>
    <property type="match status" value="1"/>
</dbReference>
<feature type="binding site" evidence="14">
    <location>
        <position position="668"/>
    </location>
    <ligand>
        <name>Zn(2+)</name>
        <dbReference type="ChEBI" id="CHEBI:29105"/>
    </ligand>
</feature>
<comment type="domain">
    <text evidence="14">Consists of three domains; the N-terminal catalytic domain, the editing domain and the C-terminal C-Ala domain. The editing domain removes incorrectly charged amino acids, while the C-Ala domain, along with tRNA(Ala), serves as a bridge to cooperatively bring together the editing and aminoacylation centers thus stimulating deacylation of misacylated tRNAs.</text>
</comment>
<comment type="cofactor">
    <cofactor evidence="14">
        <name>Zn(2+)</name>
        <dbReference type="ChEBI" id="CHEBI:29105"/>
    </cofactor>
    <text evidence="14">Binds 1 zinc ion per subunit.</text>
</comment>
<keyword evidence="10 14" id="KW-0648">Protein biosynthesis</keyword>
<dbReference type="SMART" id="SM00863">
    <property type="entry name" value="tRNA_SAD"/>
    <property type="match status" value="1"/>
</dbReference>
<keyword evidence="4 14" id="KW-0436">Ligase</keyword>
<feature type="binding site" evidence="14">
    <location>
        <position position="672"/>
    </location>
    <ligand>
        <name>Zn(2+)</name>
        <dbReference type="ChEBI" id="CHEBI:29105"/>
    </ligand>
</feature>
<organism evidence="17">
    <name type="scientific">Sporolactobacillus sp. Y61</name>
    <dbReference type="NCBI Taxonomy" id="3160863"/>
    <lineage>
        <taxon>Bacteria</taxon>
        <taxon>Bacillati</taxon>
        <taxon>Bacillota</taxon>
        <taxon>Bacilli</taxon>
        <taxon>Bacillales</taxon>
        <taxon>Sporolactobacillaceae</taxon>
        <taxon>Sporolactobacillus</taxon>
    </lineage>
</organism>
<dbReference type="Gene3D" id="3.30.930.10">
    <property type="entry name" value="Bira Bifunctional Protein, Domain 2"/>
    <property type="match status" value="1"/>
</dbReference>
<dbReference type="InterPro" id="IPR012947">
    <property type="entry name" value="tRNA_SAD"/>
</dbReference>
<dbReference type="InterPro" id="IPR050058">
    <property type="entry name" value="Ala-tRNA_ligase"/>
</dbReference>
<keyword evidence="11 14" id="KW-0030">Aminoacyl-tRNA synthetase</keyword>
<sequence length="880" mass="97850">MKQLSSSEVRQMFLDFFRGKGHSVEPSASLIPVDDPSLLWINSGVATLKKYFDGRIVPKNPRICNAQKAIRTNDIENVGYTARHHTFFEMLGNFSVGDYFKKEAITWAWEFLTSPDWIGFDPDRLSVTIYPKDDEAYRLWHEKIGLPEERIIKLEHNFWDIGEGPSGPNTEIFYDRGEAFGNDPNDPELFPGGENERYLEVWNLVFSQFNHNPDGTHTPLPKKNIDTGLGLERMVSVIQGGETNFDTDLFLPIIHKIEEISGQTYKKGRKNTPFKVIADHVRAVSFAIADGALPSNEGRGYVLRRLIRRAVRYAMDLGINKPFMYELVPVVADIMKDYYKEVLEKAPYVQKIIYGEEKRFQETIHDGIAILHRQISEVKAKGGSELSGKDVFKLYDTFGFPVELTGEYAKKDGLSVDQKGFEAELEKQRERARTARKDQKSMHVQSATLRNVTVKSTFVGYDRFTVENAKVLALVNDHEAVENASEGEKIRLILDRTPFYAEMGGQVADQGTLKGDTALLRVTDVQQAPNGQNLHSCIVVNGEIHIGDRVKAQIDGHARLAIQKNHTATHLLDQALKDVLGPHVNQAGSYVSADRLRFDFSHYGQVTEAELHKVERTINEKIWAQLPVTTKEMPIDEAKKSGAVALFGEKYGKIVRVVNVGDYSLELCGGCHVRNTAELGLFTIVSEAGIGAGTRRIEALTGEKAYEKMNQEKQELVNLARSLKVTADQLPEKIGALQLQIKALEKDNTALMAKLGNAKAAELEKSIRKVGNISYLAAKVDAMDMNQLRTMADDLKNHFRSLIVVLASVEDGKVHLVSGVTKDLISKGFHAGKIIKEVASVCGGGGGGRPDMAQAGGRQPEKVGKALDSVADFIKETAVG</sequence>
<comment type="subcellular location">
    <subcellularLocation>
        <location evidence="14">Cytoplasm</location>
    </subcellularLocation>
</comment>
<dbReference type="InterPro" id="IPR023033">
    <property type="entry name" value="Ala_tRNA_ligase_euk/bac"/>
</dbReference>
<dbReference type="InterPro" id="IPR045864">
    <property type="entry name" value="aa-tRNA-synth_II/BPL/LPL"/>
</dbReference>
<dbReference type="FunFam" id="2.40.30.130:FF:000001">
    <property type="entry name" value="Alanine--tRNA ligase"/>
    <property type="match status" value="1"/>
</dbReference>
<dbReference type="Gene3D" id="3.30.54.20">
    <property type="match status" value="1"/>
</dbReference>
<dbReference type="GO" id="GO:0005524">
    <property type="term" value="F:ATP binding"/>
    <property type="evidence" value="ECO:0007669"/>
    <property type="project" value="UniProtKB-UniRule"/>
</dbReference>
<dbReference type="GO" id="GO:0000049">
    <property type="term" value="F:tRNA binding"/>
    <property type="evidence" value="ECO:0007669"/>
    <property type="project" value="UniProtKB-KW"/>
</dbReference>
<dbReference type="FunFam" id="3.30.980.10:FF:000004">
    <property type="entry name" value="Alanine--tRNA ligase, cytoplasmic"/>
    <property type="match status" value="1"/>
</dbReference>
<evidence type="ECO:0000256" key="15">
    <source>
        <dbReference type="SAM" id="Coils"/>
    </source>
</evidence>
<dbReference type="InterPro" id="IPR003156">
    <property type="entry name" value="DHHA1_dom"/>
</dbReference>
<comment type="function">
    <text evidence="12 14">Catalyzes the attachment of alanine to tRNA(Ala) in a two-step reaction: alanine is first activated by ATP to form Ala-AMP and then transferred to the acceptor end of tRNA(Ala). Also edits incorrectly charged Ser-tRNA(Ala) and Gly-tRNA(Ala) via its editing domain.</text>
</comment>
<evidence type="ECO:0000256" key="14">
    <source>
        <dbReference type="HAMAP-Rule" id="MF_00036"/>
    </source>
</evidence>
<evidence type="ECO:0000256" key="9">
    <source>
        <dbReference type="ARBA" id="ARBA00022884"/>
    </source>
</evidence>
<dbReference type="InterPro" id="IPR018162">
    <property type="entry name" value="Ala-tRNA-ligase_IIc_anticod-bd"/>
</dbReference>
<dbReference type="GO" id="GO:0008270">
    <property type="term" value="F:zinc ion binding"/>
    <property type="evidence" value="ECO:0007669"/>
    <property type="project" value="UniProtKB-UniRule"/>
</dbReference>
<name>A0AAU8IED6_9BACL</name>
<dbReference type="FunFam" id="3.10.310.40:FF:000001">
    <property type="entry name" value="Alanine--tRNA ligase"/>
    <property type="match status" value="1"/>
</dbReference>
<dbReference type="InterPro" id="IPR002318">
    <property type="entry name" value="Ala-tRNA-lgiase_IIc"/>
</dbReference>
<dbReference type="RefSeq" id="WP_353948040.1">
    <property type="nucleotide sequence ID" value="NZ_CP159510.1"/>
</dbReference>
<keyword evidence="9 14" id="KW-0694">RNA-binding</keyword>
<evidence type="ECO:0000256" key="3">
    <source>
        <dbReference type="ARBA" id="ARBA00022555"/>
    </source>
</evidence>
<reference evidence="17" key="1">
    <citation type="submission" date="2024-06" db="EMBL/GenBank/DDBJ databases">
        <authorList>
            <person name="Fan A."/>
            <person name="Zhang F.Y."/>
            <person name="Zhang L."/>
        </authorList>
    </citation>
    <scope>NUCLEOTIDE SEQUENCE</scope>
    <source>
        <strain evidence="17">Y61</strain>
    </source>
</reference>
<dbReference type="EMBL" id="CP159510">
    <property type="protein sequence ID" value="XCJ16579.1"/>
    <property type="molecule type" value="Genomic_DNA"/>
</dbReference>
<keyword evidence="3 14" id="KW-0820">tRNA-binding</keyword>
<dbReference type="SUPFAM" id="SSF55186">
    <property type="entry name" value="ThrRS/AlaRS common domain"/>
    <property type="match status" value="1"/>
</dbReference>
<dbReference type="GO" id="GO:0016740">
    <property type="term" value="F:transferase activity"/>
    <property type="evidence" value="ECO:0007669"/>
    <property type="project" value="UniProtKB-ARBA"/>
</dbReference>
<proteinExistence type="inferred from homology"/>
<keyword evidence="6 14" id="KW-0547">Nucleotide-binding</keyword>
<protein>
    <recommendedName>
        <fullName evidence="14">Alanine--tRNA ligase</fullName>
        <ecNumber evidence="14">6.1.1.7</ecNumber>
    </recommendedName>
    <alternativeName>
        <fullName evidence="14">Alanyl-tRNA synthetase</fullName>
        <shortName evidence="14">AlaRS</shortName>
    </alternativeName>
</protein>
<feature type="binding site" evidence="14">
    <location>
        <position position="570"/>
    </location>
    <ligand>
        <name>Zn(2+)</name>
        <dbReference type="ChEBI" id="CHEBI:29105"/>
    </ligand>
</feature>
<evidence type="ECO:0000313" key="17">
    <source>
        <dbReference type="EMBL" id="XCJ16579.1"/>
    </source>
</evidence>
<evidence type="ECO:0000256" key="8">
    <source>
        <dbReference type="ARBA" id="ARBA00022840"/>
    </source>
</evidence>
<dbReference type="InterPro" id="IPR018163">
    <property type="entry name" value="Thr/Ala-tRNA-synth_IIc_edit"/>
</dbReference>
<dbReference type="NCBIfam" id="TIGR00344">
    <property type="entry name" value="alaS"/>
    <property type="match status" value="1"/>
</dbReference>
<comment type="catalytic activity">
    <reaction evidence="13 14">
        <text>tRNA(Ala) + L-alanine + ATP = L-alanyl-tRNA(Ala) + AMP + diphosphate</text>
        <dbReference type="Rhea" id="RHEA:12540"/>
        <dbReference type="Rhea" id="RHEA-COMP:9657"/>
        <dbReference type="Rhea" id="RHEA-COMP:9923"/>
        <dbReference type="ChEBI" id="CHEBI:30616"/>
        <dbReference type="ChEBI" id="CHEBI:33019"/>
        <dbReference type="ChEBI" id="CHEBI:57972"/>
        <dbReference type="ChEBI" id="CHEBI:78442"/>
        <dbReference type="ChEBI" id="CHEBI:78497"/>
        <dbReference type="ChEBI" id="CHEBI:456215"/>
        <dbReference type="EC" id="6.1.1.7"/>
    </reaction>
</comment>
<evidence type="ECO:0000256" key="13">
    <source>
        <dbReference type="ARBA" id="ARBA00048300"/>
    </source>
</evidence>
<evidence type="ECO:0000256" key="11">
    <source>
        <dbReference type="ARBA" id="ARBA00023146"/>
    </source>
</evidence>
<keyword evidence="8 14" id="KW-0067">ATP-binding</keyword>
<evidence type="ECO:0000256" key="12">
    <source>
        <dbReference type="ARBA" id="ARBA00024779"/>
    </source>
</evidence>
<dbReference type="EC" id="6.1.1.7" evidence="14"/>
<dbReference type="Gene3D" id="3.10.310.40">
    <property type="match status" value="1"/>
</dbReference>
<dbReference type="GO" id="GO:0006419">
    <property type="term" value="P:alanyl-tRNA aminoacylation"/>
    <property type="evidence" value="ECO:0007669"/>
    <property type="project" value="UniProtKB-UniRule"/>
</dbReference>
<evidence type="ECO:0000256" key="6">
    <source>
        <dbReference type="ARBA" id="ARBA00022741"/>
    </source>
</evidence>
<dbReference type="CDD" id="cd00673">
    <property type="entry name" value="AlaRS_core"/>
    <property type="match status" value="1"/>
</dbReference>
<evidence type="ECO:0000256" key="2">
    <source>
        <dbReference type="ARBA" id="ARBA00022490"/>
    </source>
</evidence>
<feature type="coiled-coil region" evidence="15">
    <location>
        <begin position="706"/>
        <end position="761"/>
    </location>
</feature>
<dbReference type="GO" id="GO:0004813">
    <property type="term" value="F:alanine-tRNA ligase activity"/>
    <property type="evidence" value="ECO:0007669"/>
    <property type="project" value="UniProtKB-UniRule"/>
</dbReference>
<dbReference type="GO" id="GO:0005829">
    <property type="term" value="C:cytosol"/>
    <property type="evidence" value="ECO:0007669"/>
    <property type="project" value="TreeGrafter"/>
</dbReference>
<dbReference type="PANTHER" id="PTHR11777">
    <property type="entry name" value="ALANYL-TRNA SYNTHETASE"/>
    <property type="match status" value="1"/>
</dbReference>
<dbReference type="PROSITE" id="PS50860">
    <property type="entry name" value="AA_TRNA_LIGASE_II_ALA"/>
    <property type="match status" value="1"/>
</dbReference>
<dbReference type="SUPFAM" id="SSF50447">
    <property type="entry name" value="Translation proteins"/>
    <property type="match status" value="1"/>
</dbReference>
<evidence type="ECO:0000256" key="10">
    <source>
        <dbReference type="ARBA" id="ARBA00022917"/>
    </source>
</evidence>
<dbReference type="GO" id="GO:0140096">
    <property type="term" value="F:catalytic activity, acting on a protein"/>
    <property type="evidence" value="ECO:0007669"/>
    <property type="project" value="UniProtKB-ARBA"/>
</dbReference>
<dbReference type="PRINTS" id="PR00980">
    <property type="entry name" value="TRNASYNTHALA"/>
</dbReference>
<evidence type="ECO:0000256" key="4">
    <source>
        <dbReference type="ARBA" id="ARBA00022598"/>
    </source>
</evidence>
<evidence type="ECO:0000256" key="7">
    <source>
        <dbReference type="ARBA" id="ARBA00022833"/>
    </source>
</evidence>
<dbReference type="SUPFAM" id="SSF55681">
    <property type="entry name" value="Class II aaRS and biotin synthetases"/>
    <property type="match status" value="1"/>
</dbReference>
<dbReference type="InterPro" id="IPR009000">
    <property type="entry name" value="Transl_B-barrel_sf"/>
</dbReference>
<dbReference type="FunFam" id="3.30.54.20:FF:000001">
    <property type="entry name" value="Alanine--tRNA ligase"/>
    <property type="match status" value="1"/>
</dbReference>
<evidence type="ECO:0000256" key="1">
    <source>
        <dbReference type="ARBA" id="ARBA00008226"/>
    </source>
</evidence>
<keyword evidence="15" id="KW-0175">Coiled coil</keyword>
<dbReference type="FunFam" id="3.30.930.10:FF:000046">
    <property type="entry name" value="Alanine--tRNA ligase"/>
    <property type="match status" value="1"/>
</dbReference>
<dbReference type="InterPro" id="IPR018164">
    <property type="entry name" value="Ala-tRNA-synth_IIc_N"/>
</dbReference>
<evidence type="ECO:0000256" key="5">
    <source>
        <dbReference type="ARBA" id="ARBA00022723"/>
    </source>
</evidence>
<dbReference type="HAMAP" id="MF_00036_B">
    <property type="entry name" value="Ala_tRNA_synth_B"/>
    <property type="match status" value="1"/>
</dbReference>
<comment type="similarity">
    <text evidence="1 14">Belongs to the class-II aminoacyl-tRNA synthetase family.</text>
</comment>
<dbReference type="GO" id="GO:0002161">
    <property type="term" value="F:aminoacyl-tRNA deacylase activity"/>
    <property type="evidence" value="ECO:0007669"/>
    <property type="project" value="TreeGrafter"/>
</dbReference>
<feature type="domain" description="Alanyl-transfer RNA synthetases family profile" evidence="16">
    <location>
        <begin position="4"/>
        <end position="711"/>
    </location>
</feature>
<accession>A0AAU8IED6</accession>
<keyword evidence="5 14" id="KW-0479">Metal-binding</keyword>
<dbReference type="Pfam" id="PF01411">
    <property type="entry name" value="tRNA-synt_2c"/>
    <property type="match status" value="1"/>
</dbReference>
<dbReference type="AlphaFoldDB" id="A0AAU8IED6"/>
<keyword evidence="2 14" id="KW-0963">Cytoplasm</keyword>
<dbReference type="Gene3D" id="3.30.980.10">
    <property type="entry name" value="Threonyl-trna Synthetase, Chain A, domain 2"/>
    <property type="match status" value="1"/>
</dbReference>
<keyword evidence="7 14" id="KW-0862">Zinc</keyword>
<evidence type="ECO:0000259" key="16">
    <source>
        <dbReference type="PROSITE" id="PS50860"/>
    </source>
</evidence>
<dbReference type="Pfam" id="PF07973">
    <property type="entry name" value="tRNA_SAD"/>
    <property type="match status" value="1"/>
</dbReference>
<dbReference type="InterPro" id="IPR018165">
    <property type="entry name" value="Ala-tRNA-synth_IIc_core"/>
</dbReference>
<gene>
    <name evidence="14 17" type="primary">alaS</name>
    <name evidence="17" type="ORF">ABNN70_13130</name>
</gene>
<feature type="binding site" evidence="14">
    <location>
        <position position="566"/>
    </location>
    <ligand>
        <name>Zn(2+)</name>
        <dbReference type="ChEBI" id="CHEBI:29105"/>
    </ligand>
</feature>
<dbReference type="Pfam" id="PF02272">
    <property type="entry name" value="DHHA1"/>
    <property type="match status" value="1"/>
</dbReference>